<dbReference type="RefSeq" id="WP_290232076.1">
    <property type="nucleotide sequence ID" value="NZ_JAUFPZ010000002.1"/>
</dbReference>
<reference evidence="2" key="1">
    <citation type="journal article" date="2019" name="Int. J. Syst. Evol. Microbiol.">
        <title>The Global Catalogue of Microorganisms (GCM) 10K type strain sequencing project: providing services to taxonomists for standard genome sequencing and annotation.</title>
        <authorList>
            <consortium name="The Broad Institute Genomics Platform"/>
            <consortium name="The Broad Institute Genome Sequencing Center for Infectious Disease"/>
            <person name="Wu L."/>
            <person name="Ma J."/>
        </authorList>
    </citation>
    <scope>NUCLEOTIDE SEQUENCE [LARGE SCALE GENOMIC DNA]</scope>
    <source>
        <strain evidence="2">CECT 9128</strain>
    </source>
</reference>
<dbReference type="SUPFAM" id="SSF53187">
    <property type="entry name" value="Zn-dependent exopeptidases"/>
    <property type="match status" value="1"/>
</dbReference>
<keyword evidence="2" id="KW-1185">Reference proteome</keyword>
<dbReference type="Proteomes" id="UP001595793">
    <property type="component" value="Unassembled WGS sequence"/>
</dbReference>
<proteinExistence type="predicted"/>
<accession>A0ABV8HE35</accession>
<gene>
    <name evidence="1" type="ORF">ACFOS1_19825</name>
</gene>
<evidence type="ECO:0000313" key="2">
    <source>
        <dbReference type="Proteomes" id="UP001595793"/>
    </source>
</evidence>
<evidence type="ECO:0000313" key="1">
    <source>
        <dbReference type="EMBL" id="MFC4029676.1"/>
    </source>
</evidence>
<comment type="caution">
    <text evidence="1">The sequence shown here is derived from an EMBL/GenBank/DDBJ whole genome shotgun (WGS) entry which is preliminary data.</text>
</comment>
<dbReference type="InterPro" id="IPR007709">
    <property type="entry name" value="N-FG_amidohydro"/>
</dbReference>
<dbReference type="Pfam" id="PF05013">
    <property type="entry name" value="FGase"/>
    <property type="match status" value="1"/>
</dbReference>
<dbReference type="EMBL" id="JBHSAS010000034">
    <property type="protein sequence ID" value="MFC4029676.1"/>
    <property type="molecule type" value="Genomic_DNA"/>
</dbReference>
<sequence>MKLILTCEHATNALPQEFSYLKNDQDPVWATHRAYDPGAFKLFQELEEIADFSFVYNFSRLLIEPNRSLHHPNLFSEYSKSLSNNEKSELINSYYLNYRNKVEKCISEFIKIGEDVIHISVHSFTPILNGVERKADIGLLYDPARGVEKDFAKIWKLNLSKELDLKVRFNYPYLGKADGFTTYLRNKFSTNYAGLELEVNQKFVAENEFSEVMMASITRSLKGSL</sequence>
<name>A0ABV8HE35_9FLAO</name>
<dbReference type="Gene3D" id="3.40.630.40">
    <property type="entry name" value="Zn-dependent exopeptidases"/>
    <property type="match status" value="1"/>
</dbReference>
<organism evidence="1 2">
    <name type="scientific">Zunongwangia endophytica</name>
    <dbReference type="NCBI Taxonomy" id="1808945"/>
    <lineage>
        <taxon>Bacteria</taxon>
        <taxon>Pseudomonadati</taxon>
        <taxon>Bacteroidota</taxon>
        <taxon>Flavobacteriia</taxon>
        <taxon>Flavobacteriales</taxon>
        <taxon>Flavobacteriaceae</taxon>
        <taxon>Zunongwangia</taxon>
    </lineage>
</organism>
<protein>
    <submittedName>
        <fullName evidence="1">N-formylglutamate amidohydrolase</fullName>
    </submittedName>
</protein>